<accession>A0A8K0WPN3</accession>
<protein>
    <submittedName>
        <fullName evidence="2">Uncharacterized protein</fullName>
    </submittedName>
</protein>
<feature type="signal peptide" evidence="1">
    <location>
        <begin position="1"/>
        <end position="30"/>
    </location>
</feature>
<reference evidence="2" key="1">
    <citation type="journal article" date="2021" name="Nat. Commun.">
        <title>Genetic determinants of endophytism in the Arabidopsis root mycobiome.</title>
        <authorList>
            <person name="Mesny F."/>
            <person name="Miyauchi S."/>
            <person name="Thiergart T."/>
            <person name="Pickel B."/>
            <person name="Atanasova L."/>
            <person name="Karlsson M."/>
            <person name="Huettel B."/>
            <person name="Barry K.W."/>
            <person name="Haridas S."/>
            <person name="Chen C."/>
            <person name="Bauer D."/>
            <person name="Andreopoulos W."/>
            <person name="Pangilinan J."/>
            <person name="LaButti K."/>
            <person name="Riley R."/>
            <person name="Lipzen A."/>
            <person name="Clum A."/>
            <person name="Drula E."/>
            <person name="Henrissat B."/>
            <person name="Kohler A."/>
            <person name="Grigoriev I.V."/>
            <person name="Martin F.M."/>
            <person name="Hacquard S."/>
        </authorList>
    </citation>
    <scope>NUCLEOTIDE SEQUENCE</scope>
    <source>
        <strain evidence="2">MPI-CAGE-CH-0235</strain>
    </source>
</reference>
<sequence>MIGGHGMPGWRCAWLYGVLCLPCRVRRLCGLNGVCTTLMGPTSNICVEECVVEGEMLYPLGSQKQFECDESEENLPWDIHCIYGWLVSLEAKACV</sequence>
<evidence type="ECO:0000313" key="2">
    <source>
        <dbReference type="EMBL" id="KAH7312377.1"/>
    </source>
</evidence>
<dbReference type="AlphaFoldDB" id="A0A8K0WPN3"/>
<dbReference type="EMBL" id="JAGPNK010000010">
    <property type="protein sequence ID" value="KAH7312377.1"/>
    <property type="molecule type" value="Genomic_DNA"/>
</dbReference>
<name>A0A8K0WPN3_9HYPO</name>
<evidence type="ECO:0000313" key="3">
    <source>
        <dbReference type="Proteomes" id="UP000813444"/>
    </source>
</evidence>
<keyword evidence="3" id="KW-1185">Reference proteome</keyword>
<comment type="caution">
    <text evidence="2">The sequence shown here is derived from an EMBL/GenBank/DDBJ whole genome shotgun (WGS) entry which is preliminary data.</text>
</comment>
<feature type="chain" id="PRO_5035429762" evidence="1">
    <location>
        <begin position="31"/>
        <end position="95"/>
    </location>
</feature>
<organism evidence="2 3">
    <name type="scientific">Stachybotrys elegans</name>
    <dbReference type="NCBI Taxonomy" id="80388"/>
    <lineage>
        <taxon>Eukaryota</taxon>
        <taxon>Fungi</taxon>
        <taxon>Dikarya</taxon>
        <taxon>Ascomycota</taxon>
        <taxon>Pezizomycotina</taxon>
        <taxon>Sordariomycetes</taxon>
        <taxon>Hypocreomycetidae</taxon>
        <taxon>Hypocreales</taxon>
        <taxon>Stachybotryaceae</taxon>
        <taxon>Stachybotrys</taxon>
    </lineage>
</organism>
<proteinExistence type="predicted"/>
<keyword evidence="1" id="KW-0732">Signal</keyword>
<dbReference type="Proteomes" id="UP000813444">
    <property type="component" value="Unassembled WGS sequence"/>
</dbReference>
<evidence type="ECO:0000256" key="1">
    <source>
        <dbReference type="SAM" id="SignalP"/>
    </source>
</evidence>
<gene>
    <name evidence="2" type="ORF">B0I35DRAFT_54825</name>
</gene>